<dbReference type="InterPro" id="IPR020889">
    <property type="entry name" value="LipoPS_assembly_LptD"/>
</dbReference>
<dbReference type="InterPro" id="IPR050218">
    <property type="entry name" value="LptD"/>
</dbReference>
<evidence type="ECO:0000313" key="5">
    <source>
        <dbReference type="Proteomes" id="UP000301751"/>
    </source>
</evidence>
<proteinExistence type="inferred from homology"/>
<evidence type="ECO:0000259" key="3">
    <source>
        <dbReference type="Pfam" id="PF19838"/>
    </source>
</evidence>
<keyword evidence="1" id="KW-0732">Signal</keyword>
<dbReference type="GO" id="GO:0043165">
    <property type="term" value="P:Gram-negative-bacterium-type cell outer membrane assembly"/>
    <property type="evidence" value="ECO:0007669"/>
    <property type="project" value="UniProtKB-UniRule"/>
</dbReference>
<dbReference type="HAMAP" id="MF_01411">
    <property type="entry name" value="LPS_assembly_LptD"/>
    <property type="match status" value="1"/>
</dbReference>
<dbReference type="GO" id="GO:1990351">
    <property type="term" value="C:transporter complex"/>
    <property type="evidence" value="ECO:0007669"/>
    <property type="project" value="TreeGrafter"/>
</dbReference>
<comment type="caution">
    <text evidence="1">Lacks conserved residue(s) required for the propagation of feature annotation.</text>
</comment>
<name>A0A480AWK7_9BURK</name>
<dbReference type="AlphaFoldDB" id="A0A480AWK7"/>
<dbReference type="InterPro" id="IPR045659">
    <property type="entry name" value="LptD_2"/>
</dbReference>
<evidence type="ECO:0000313" key="4">
    <source>
        <dbReference type="EMBL" id="GCL65771.1"/>
    </source>
</evidence>
<comment type="function">
    <text evidence="1">Together with LptE, is involved in the assembly of lipopolysaccharide (LPS) at the surface of the outer membrane.</text>
</comment>
<dbReference type="EMBL" id="BJCL01000020">
    <property type="protein sequence ID" value="GCL65771.1"/>
    <property type="molecule type" value="Genomic_DNA"/>
</dbReference>
<feature type="signal peptide" evidence="1">
    <location>
        <begin position="1"/>
        <end position="33"/>
    </location>
</feature>
<dbReference type="Proteomes" id="UP000301751">
    <property type="component" value="Unassembled WGS sequence"/>
</dbReference>
<comment type="subcellular location">
    <subcellularLocation>
        <location evidence="1">Cell outer membrane</location>
    </subcellularLocation>
</comment>
<keyword evidence="5" id="KW-1185">Reference proteome</keyword>
<organism evidence="4 5">
    <name type="scientific">Pseudaquabacterium pictum</name>
    <dbReference type="NCBI Taxonomy" id="2315236"/>
    <lineage>
        <taxon>Bacteria</taxon>
        <taxon>Pseudomonadati</taxon>
        <taxon>Pseudomonadota</taxon>
        <taxon>Betaproteobacteria</taxon>
        <taxon>Burkholderiales</taxon>
        <taxon>Sphaerotilaceae</taxon>
        <taxon>Pseudaquabacterium</taxon>
    </lineage>
</organism>
<feature type="domain" description="LPS-assembly protein LptD central" evidence="3">
    <location>
        <begin position="201"/>
        <end position="280"/>
    </location>
</feature>
<comment type="similarity">
    <text evidence="1">Belongs to the LptD family.</text>
</comment>
<dbReference type="Pfam" id="PF19838">
    <property type="entry name" value="LptD_2"/>
    <property type="match status" value="1"/>
</dbReference>
<dbReference type="Pfam" id="PF04453">
    <property type="entry name" value="LptD"/>
    <property type="match status" value="1"/>
</dbReference>
<comment type="caution">
    <text evidence="4">The sequence shown here is derived from an EMBL/GenBank/DDBJ whole genome shotgun (WGS) entry which is preliminary data.</text>
</comment>
<feature type="chain" id="PRO_5019874297" description="LPS-assembly protein LptD" evidence="1">
    <location>
        <begin position="34"/>
        <end position="778"/>
    </location>
</feature>
<evidence type="ECO:0000256" key="1">
    <source>
        <dbReference type="HAMAP-Rule" id="MF_01411"/>
    </source>
</evidence>
<dbReference type="PANTHER" id="PTHR30189:SF1">
    <property type="entry name" value="LPS-ASSEMBLY PROTEIN LPTD"/>
    <property type="match status" value="1"/>
</dbReference>
<sequence precursor="true">MHPVRAASTAVSCPRRLALIPLAAALLCQSVWAAEPAPLQPSTSLAPAAGSAASRQRPMILLADEVKVRPDLDAVAEGAVEFRRAGVLIKADRLRYDSASDTALAKGKVFIGRDGVRYTGTELQLQVQRFEGFFLQPEFEFDRVGAGGRADRIDFLDSERSRAYNAIYSSCPRDGGGEPDWLLRTDRVKLDFEANEGVAEGAVLQFLGVPILGLPVLSFPLTDDRKSGWLPPTIGLDSRSGFELGVPYYWNIAPNRDATFTPTVLTRRGLALDSEFRYLEPRHNGRLRLHLLPDDRTVSSTRFGWEIDNAGWLGRSTRYRARLLRVSDDSYWKDFPAIVPSTSPRLLGQDVQLQRELTTALGPLQAYARVQHWQVLQTGTGSDLIVAPYQRSPQLGLRLAPVLPAGLRASLETEVNHFTRTTGTADRNVPTGWRWHVLGQLSRPFTWPGAWLTPRLTLNAASYSFESPGQPRQRDSRVIPTTSVDAGMVFERDSHWFGRAQRQTLEPRLLYVNTPFRDQAGLPNFDAAERDFNAVSIYAENAFSGIDRVSDAHQVTAGVTTRLVDAATGAETLRLGLAQRIRFRDQRVVLSGDVLSQRFSDVLVEGSSSVFNPWKLDAALQYNPDNQRVVRSIIGVRYQPGPFRTLSAGYRLARGLSEQVELGWQWPLWKGQATPVGASGGCGGTLYVVGRLNYSLRDRRMTDSLVGAEYDTGCWIARIVSERLSTGRAEATTRLMLQLELVGLSRLGSNPLQALKDNVPGYRLLREPRSTPFSNPEP</sequence>
<dbReference type="GO" id="GO:0015920">
    <property type="term" value="P:lipopolysaccharide transport"/>
    <property type="evidence" value="ECO:0007669"/>
    <property type="project" value="InterPro"/>
</dbReference>
<dbReference type="PANTHER" id="PTHR30189">
    <property type="entry name" value="LPS-ASSEMBLY PROTEIN"/>
    <property type="match status" value="1"/>
</dbReference>
<gene>
    <name evidence="1 4" type="primary">lptD</name>
    <name evidence="4" type="ORF">AQPW35_48520</name>
</gene>
<dbReference type="RefSeq" id="WP_228027290.1">
    <property type="nucleotide sequence ID" value="NZ_BJCL01000020.1"/>
</dbReference>
<accession>A0A480AWK7</accession>
<protein>
    <recommendedName>
        <fullName evidence="1">LPS-assembly protein LptD</fullName>
    </recommendedName>
</protein>
<dbReference type="GO" id="GO:0009279">
    <property type="term" value="C:cell outer membrane"/>
    <property type="evidence" value="ECO:0007669"/>
    <property type="project" value="UniProtKB-SubCell"/>
</dbReference>
<reference evidence="5" key="1">
    <citation type="submission" date="2019-03" db="EMBL/GenBank/DDBJ databases">
        <title>Aquabacterium pictum sp.nov., the first bacteriochlorophyll a-containing freshwater bacterium in the genus Aquabacterium of the class Betaproteobacteria.</title>
        <authorList>
            <person name="Hirose S."/>
            <person name="Tank M."/>
            <person name="Hara E."/>
            <person name="Tamaki H."/>
            <person name="Takaichi S."/>
            <person name="Haruta S."/>
            <person name="Hanada S."/>
        </authorList>
    </citation>
    <scope>NUCLEOTIDE SEQUENCE [LARGE SCALE GENOMIC DNA]</scope>
    <source>
        <strain evidence="5">W35</strain>
    </source>
</reference>
<feature type="domain" description="LptD C-terminal" evidence="2">
    <location>
        <begin position="302"/>
        <end position="658"/>
    </location>
</feature>
<dbReference type="InterPro" id="IPR007543">
    <property type="entry name" value="LptD_C"/>
</dbReference>
<keyword evidence="1" id="KW-0998">Cell outer membrane</keyword>
<comment type="subunit">
    <text evidence="1">Component of the lipopolysaccharide transport and assembly complex. Interacts with LptE and LptA.</text>
</comment>
<keyword evidence="1" id="KW-0472">Membrane</keyword>
<evidence type="ECO:0000259" key="2">
    <source>
        <dbReference type="Pfam" id="PF04453"/>
    </source>
</evidence>